<evidence type="ECO:0000313" key="5">
    <source>
        <dbReference type="EMBL" id="APG02911.1"/>
    </source>
</evidence>
<comment type="similarity">
    <text evidence="1">Belongs to the LysR transcriptional regulatory family.</text>
</comment>
<dbReference type="PATRIC" id="fig|1440763.5.peg.2497"/>
<dbReference type="PRINTS" id="PR00039">
    <property type="entry name" value="HTHLYSR"/>
</dbReference>
<dbReference type="InterPro" id="IPR036390">
    <property type="entry name" value="WH_DNA-bd_sf"/>
</dbReference>
<keyword evidence="4" id="KW-0804">Transcription</keyword>
<protein>
    <submittedName>
        <fullName evidence="5">LysR family transcriptional regulator</fullName>
    </submittedName>
</protein>
<dbReference type="SUPFAM" id="SSF46785">
    <property type="entry name" value="Winged helix' DNA-binding domain"/>
    <property type="match status" value="1"/>
</dbReference>
<dbReference type="Proteomes" id="UP000182987">
    <property type="component" value="Chromosome"/>
</dbReference>
<dbReference type="GO" id="GO:0003700">
    <property type="term" value="F:DNA-binding transcription factor activity"/>
    <property type="evidence" value="ECO:0007669"/>
    <property type="project" value="InterPro"/>
</dbReference>
<organism evidence="5 6">
    <name type="scientific">Luteibacter rhizovicinus DSM 16549</name>
    <dbReference type="NCBI Taxonomy" id="1440763"/>
    <lineage>
        <taxon>Bacteria</taxon>
        <taxon>Pseudomonadati</taxon>
        <taxon>Pseudomonadota</taxon>
        <taxon>Gammaproteobacteria</taxon>
        <taxon>Lysobacterales</taxon>
        <taxon>Rhodanobacteraceae</taxon>
        <taxon>Luteibacter</taxon>
    </lineage>
</organism>
<dbReference type="Pfam" id="PF03466">
    <property type="entry name" value="LysR_substrate"/>
    <property type="match status" value="1"/>
</dbReference>
<dbReference type="GO" id="GO:0000976">
    <property type="term" value="F:transcription cis-regulatory region binding"/>
    <property type="evidence" value="ECO:0007669"/>
    <property type="project" value="TreeGrafter"/>
</dbReference>
<dbReference type="Gene3D" id="3.40.190.290">
    <property type="match status" value="1"/>
</dbReference>
<dbReference type="PANTHER" id="PTHR30126:SF94">
    <property type="entry name" value="LYSR FAMILY TRANSCRIPTIONAL REGULATOR"/>
    <property type="match status" value="1"/>
</dbReference>
<dbReference type="InterPro" id="IPR000847">
    <property type="entry name" value="LysR_HTH_N"/>
</dbReference>
<dbReference type="Gene3D" id="1.10.10.10">
    <property type="entry name" value="Winged helix-like DNA-binding domain superfamily/Winged helix DNA-binding domain"/>
    <property type="match status" value="1"/>
</dbReference>
<sequence>MHAVSPRQLEVFVAVATLGSVRAASERLFLSQPAASMALAELERQIGSPLFARERGRLRLNDRGRELLPLTRELVERHAEFGRRAEGSVAELTGDIGIGASNTVGNYLVGDLIGRFATEHPGVALRLGVANTARIAQGVLDHDFDIGCVEGPVNHPSIEARPWREDRLVVCARPDHPLAGKARLRREHFAGERWVLRERGSATRALSEQALAALPEGKVVLELDQSEAIKQAVIAGLGLACLPEVAIVDAVQTERLVVLPTPFLDLKRTLSILLHRQRYRGAVLEAFLASL</sequence>
<dbReference type="AlphaFoldDB" id="A0A0G9HGG9"/>
<dbReference type="InterPro" id="IPR005119">
    <property type="entry name" value="LysR_subst-bd"/>
</dbReference>
<gene>
    <name evidence="5" type="ORF">BJI69_02615</name>
</gene>
<evidence type="ECO:0000256" key="3">
    <source>
        <dbReference type="ARBA" id="ARBA00023125"/>
    </source>
</evidence>
<evidence type="ECO:0000256" key="4">
    <source>
        <dbReference type="ARBA" id="ARBA00023163"/>
    </source>
</evidence>
<dbReference type="PROSITE" id="PS50931">
    <property type="entry name" value="HTH_LYSR"/>
    <property type="match status" value="1"/>
</dbReference>
<dbReference type="RefSeq" id="WP_046965979.1">
    <property type="nucleotide sequence ID" value="NZ_CP017480.1"/>
</dbReference>
<dbReference type="InterPro" id="IPR036388">
    <property type="entry name" value="WH-like_DNA-bd_sf"/>
</dbReference>
<dbReference type="SUPFAM" id="SSF53850">
    <property type="entry name" value="Periplasmic binding protein-like II"/>
    <property type="match status" value="1"/>
</dbReference>
<keyword evidence="2" id="KW-0805">Transcription regulation</keyword>
<reference evidence="6" key="1">
    <citation type="submission" date="2016-09" db="EMBL/GenBank/DDBJ databases">
        <authorList>
            <person name="Lysoe E."/>
        </authorList>
    </citation>
    <scope>NUCLEOTIDE SEQUENCE [LARGE SCALE GENOMIC DNA]</scope>
    <source>
        <strain evidence="6">LJ96T</strain>
    </source>
</reference>
<dbReference type="EMBL" id="CP017480">
    <property type="protein sequence ID" value="APG02911.1"/>
    <property type="molecule type" value="Genomic_DNA"/>
</dbReference>
<name>A0A0G9HGG9_9GAMM</name>
<dbReference type="Pfam" id="PF00126">
    <property type="entry name" value="HTH_1"/>
    <property type="match status" value="1"/>
</dbReference>
<dbReference type="KEGG" id="lrz:BJI69_02615"/>
<keyword evidence="3" id="KW-0238">DNA-binding</keyword>
<dbReference type="PANTHER" id="PTHR30126">
    <property type="entry name" value="HTH-TYPE TRANSCRIPTIONAL REGULATOR"/>
    <property type="match status" value="1"/>
</dbReference>
<evidence type="ECO:0000256" key="2">
    <source>
        <dbReference type="ARBA" id="ARBA00023015"/>
    </source>
</evidence>
<evidence type="ECO:0000256" key="1">
    <source>
        <dbReference type="ARBA" id="ARBA00009437"/>
    </source>
</evidence>
<dbReference type="STRING" id="1440763.BJI69_02615"/>
<proteinExistence type="inferred from homology"/>
<keyword evidence="6" id="KW-1185">Reference proteome</keyword>
<dbReference type="OrthoDB" id="9808620at2"/>
<accession>A0A0G9HGG9</accession>
<evidence type="ECO:0000313" key="6">
    <source>
        <dbReference type="Proteomes" id="UP000182987"/>
    </source>
</evidence>
<dbReference type="CDD" id="cd08420">
    <property type="entry name" value="PBP2_CysL_like"/>
    <property type="match status" value="1"/>
</dbReference>